<keyword evidence="1 3" id="KW-0808">Transferase</keyword>
<feature type="compositionally biased region" description="Basic and acidic residues" evidence="2">
    <location>
        <begin position="365"/>
        <end position="380"/>
    </location>
</feature>
<dbReference type="EMBL" id="QXFK01000014">
    <property type="protein sequence ID" value="RIV79742.1"/>
    <property type="molecule type" value="Genomic_DNA"/>
</dbReference>
<reference evidence="3 4" key="1">
    <citation type="submission" date="2018-08" db="EMBL/GenBank/DDBJ databases">
        <title>Altererythrobacter sp.Ery1 and Ery12, the genome sequencing of novel strains in genus Alterythrobacter.</title>
        <authorList>
            <person name="Cheng H."/>
            <person name="Wu Y.-H."/>
            <person name="Fang C."/>
            <person name="Xu X.-W."/>
        </authorList>
    </citation>
    <scope>NUCLEOTIDE SEQUENCE [LARGE SCALE GENOMIC DNA]</scope>
    <source>
        <strain evidence="3 4">Ery1</strain>
    </source>
</reference>
<evidence type="ECO:0000313" key="3">
    <source>
        <dbReference type="EMBL" id="RIV79742.1"/>
    </source>
</evidence>
<dbReference type="InterPro" id="IPR023606">
    <property type="entry name" value="CoA-Trfase_III_dom_1_sf"/>
</dbReference>
<name>A0A418NKP2_9SPHN</name>
<evidence type="ECO:0000256" key="1">
    <source>
        <dbReference type="ARBA" id="ARBA00022679"/>
    </source>
</evidence>
<dbReference type="Gene3D" id="3.40.50.10540">
    <property type="entry name" value="Crotonobetainyl-coa:carnitine coa-transferase, domain 1"/>
    <property type="match status" value="1"/>
</dbReference>
<feature type="region of interest" description="Disordered" evidence="2">
    <location>
        <begin position="362"/>
        <end position="405"/>
    </location>
</feature>
<protein>
    <submittedName>
        <fullName evidence="3">CoA transferase</fullName>
    </submittedName>
</protein>
<dbReference type="InterPro" id="IPR003673">
    <property type="entry name" value="CoA-Trfase_fam_III"/>
</dbReference>
<gene>
    <name evidence="3" type="ORF">D2V04_04120</name>
</gene>
<organism evidence="3 4">
    <name type="scientific">Pelagerythrobacter aerophilus</name>
    <dbReference type="NCBI Taxonomy" id="2306995"/>
    <lineage>
        <taxon>Bacteria</taxon>
        <taxon>Pseudomonadati</taxon>
        <taxon>Pseudomonadota</taxon>
        <taxon>Alphaproteobacteria</taxon>
        <taxon>Sphingomonadales</taxon>
        <taxon>Erythrobacteraceae</taxon>
        <taxon>Pelagerythrobacter</taxon>
    </lineage>
</organism>
<dbReference type="InterPro" id="IPR050483">
    <property type="entry name" value="CoA-transferase_III_domain"/>
</dbReference>
<proteinExistence type="predicted"/>
<dbReference type="OrthoDB" id="5720311at2"/>
<dbReference type="SUPFAM" id="SSF89796">
    <property type="entry name" value="CoA-transferase family III (CaiB/BaiF)"/>
    <property type="match status" value="1"/>
</dbReference>
<dbReference type="Gene3D" id="3.30.1540.10">
    <property type="entry name" value="formyl-coa transferase, domain 3"/>
    <property type="match status" value="1"/>
</dbReference>
<comment type="caution">
    <text evidence="3">The sequence shown here is derived from an EMBL/GenBank/DDBJ whole genome shotgun (WGS) entry which is preliminary data.</text>
</comment>
<dbReference type="AlphaFoldDB" id="A0A418NKP2"/>
<dbReference type="PANTHER" id="PTHR48207">
    <property type="entry name" value="SUCCINATE--HYDROXYMETHYLGLUTARATE COA-TRANSFERASE"/>
    <property type="match status" value="1"/>
</dbReference>
<dbReference type="InterPro" id="IPR044855">
    <property type="entry name" value="CoA-Trfase_III_dom3_sf"/>
</dbReference>
<evidence type="ECO:0000313" key="4">
    <source>
        <dbReference type="Proteomes" id="UP000285092"/>
    </source>
</evidence>
<evidence type="ECO:0000256" key="2">
    <source>
        <dbReference type="SAM" id="MobiDB-lite"/>
    </source>
</evidence>
<dbReference type="GO" id="GO:0008410">
    <property type="term" value="F:CoA-transferase activity"/>
    <property type="evidence" value="ECO:0007669"/>
    <property type="project" value="TreeGrafter"/>
</dbReference>
<dbReference type="Pfam" id="PF02515">
    <property type="entry name" value="CoA_transf_3"/>
    <property type="match status" value="1"/>
</dbReference>
<dbReference type="Proteomes" id="UP000285092">
    <property type="component" value="Unassembled WGS sequence"/>
</dbReference>
<sequence length="405" mass="42790">MAPARALEGVRVLDLSRVLAGPWATQLLADLGADVIKIERPGTGDDTRGWGPPWFSGEEGSREAAYFTCANRGKRSLAVDISDAEGAAFVASLAEEADVLVENFKVGALARYGLDYAALSARNPRLVYCSISGFGQDGPYASLPGYDFIIQAMGGLMSVTGERDGPPMKAGVALTDILTGLYACNGILAALHQRSSTGRGQWVETSLLDVQVAALANQVAAYLAQGLDPQRHGNAHPSIVPYQAFETSTRTIALAVGNDTQFRQLCALLGREDLGRDPAYATNAGRVAGRDTLIPTLQAEFLNRTADEWIEALRAAGIPAGPVNTVGDVFADPHVQAREIRKEMPHAALGSVPGVACPVRLSDSPPRDDLGPPVLDEHGATIRALGWGARSRPASESEESVQAQP</sequence>
<dbReference type="PANTHER" id="PTHR48207:SF3">
    <property type="entry name" value="SUCCINATE--HYDROXYMETHYLGLUTARATE COA-TRANSFERASE"/>
    <property type="match status" value="1"/>
</dbReference>
<accession>A0A418NKP2</accession>
<keyword evidence="4" id="KW-1185">Reference proteome</keyword>